<dbReference type="KEGG" id="ovi:T265_07693"/>
<dbReference type="EMBL" id="KL596800">
    <property type="protein sequence ID" value="KER24691.1"/>
    <property type="molecule type" value="Genomic_DNA"/>
</dbReference>
<evidence type="ECO:0000256" key="1">
    <source>
        <dbReference type="SAM" id="MobiDB-lite"/>
    </source>
</evidence>
<keyword evidence="3" id="KW-1185">Reference proteome</keyword>
<feature type="region of interest" description="Disordered" evidence="1">
    <location>
        <begin position="30"/>
        <end position="63"/>
    </location>
</feature>
<sequence>MKRSGSTPVTYVHASPGTQQTLGYLGECKGGKERKAKSSELDLHRDNVGETKSDNRKNLPMFG</sequence>
<reference evidence="2 3" key="1">
    <citation type="submission" date="2013-11" db="EMBL/GenBank/DDBJ databases">
        <title>Opisthorchis viverrini - life in the bile duct.</title>
        <authorList>
            <person name="Young N.D."/>
            <person name="Nagarajan N."/>
            <person name="Lin S.J."/>
            <person name="Korhonen P.K."/>
            <person name="Jex A.R."/>
            <person name="Hall R.S."/>
            <person name="Safavi-Hemami H."/>
            <person name="Kaewkong W."/>
            <person name="Bertrand D."/>
            <person name="Gao S."/>
            <person name="Seet Q."/>
            <person name="Wongkham S."/>
            <person name="Teh B.T."/>
            <person name="Wongkham C."/>
            <person name="Intapan P.M."/>
            <person name="Maleewong W."/>
            <person name="Yang X."/>
            <person name="Hu M."/>
            <person name="Wang Z."/>
            <person name="Hofmann A."/>
            <person name="Sternberg P.W."/>
            <person name="Tan P."/>
            <person name="Wang J."/>
            <person name="Gasser R.B."/>
        </authorList>
    </citation>
    <scope>NUCLEOTIDE SEQUENCE [LARGE SCALE GENOMIC DNA]</scope>
</reference>
<proteinExistence type="predicted"/>
<protein>
    <submittedName>
        <fullName evidence="2">Uncharacterized protein</fullName>
    </submittedName>
</protein>
<organism evidence="2 3">
    <name type="scientific">Opisthorchis viverrini</name>
    <name type="common">Southeast Asian liver fluke</name>
    <dbReference type="NCBI Taxonomy" id="6198"/>
    <lineage>
        <taxon>Eukaryota</taxon>
        <taxon>Metazoa</taxon>
        <taxon>Spiralia</taxon>
        <taxon>Lophotrochozoa</taxon>
        <taxon>Platyhelminthes</taxon>
        <taxon>Trematoda</taxon>
        <taxon>Digenea</taxon>
        <taxon>Opisthorchiida</taxon>
        <taxon>Opisthorchiata</taxon>
        <taxon>Opisthorchiidae</taxon>
        <taxon>Opisthorchis</taxon>
    </lineage>
</organism>
<evidence type="ECO:0000313" key="3">
    <source>
        <dbReference type="Proteomes" id="UP000054324"/>
    </source>
</evidence>
<dbReference type="CTD" id="20321872"/>
<feature type="compositionally biased region" description="Basic and acidic residues" evidence="1">
    <location>
        <begin position="30"/>
        <end position="57"/>
    </location>
</feature>
<gene>
    <name evidence="2" type="ORF">T265_07693</name>
</gene>
<dbReference type="Proteomes" id="UP000054324">
    <property type="component" value="Unassembled WGS sequence"/>
</dbReference>
<dbReference type="AlphaFoldDB" id="A0A074ZBN9"/>
<dbReference type="GeneID" id="20321872"/>
<dbReference type="RefSeq" id="XP_009171545.1">
    <property type="nucleotide sequence ID" value="XM_009173281.1"/>
</dbReference>
<accession>A0A074ZBN9</accession>
<evidence type="ECO:0000313" key="2">
    <source>
        <dbReference type="EMBL" id="KER24691.1"/>
    </source>
</evidence>
<name>A0A074ZBN9_OPIVI</name>